<keyword evidence="1" id="KW-1133">Transmembrane helix</keyword>
<keyword evidence="1" id="KW-0472">Membrane</keyword>
<accession>A0ABZ0ZWB6</accession>
<organism evidence="2 3">
    <name type="scientific">Nocardioides bizhenqiangii</name>
    <dbReference type="NCBI Taxonomy" id="3095076"/>
    <lineage>
        <taxon>Bacteria</taxon>
        <taxon>Bacillati</taxon>
        <taxon>Actinomycetota</taxon>
        <taxon>Actinomycetes</taxon>
        <taxon>Propionibacteriales</taxon>
        <taxon>Nocardioidaceae</taxon>
        <taxon>Nocardioides</taxon>
    </lineage>
</organism>
<feature type="transmembrane region" description="Helical" evidence="1">
    <location>
        <begin position="99"/>
        <end position="120"/>
    </location>
</feature>
<evidence type="ECO:0000313" key="3">
    <source>
        <dbReference type="Proteomes" id="UP001327225"/>
    </source>
</evidence>
<name>A0ABZ0ZWB6_9ACTN</name>
<evidence type="ECO:0000256" key="1">
    <source>
        <dbReference type="SAM" id="Phobius"/>
    </source>
</evidence>
<protein>
    <recommendedName>
        <fullName evidence="4">YggT family protein</fullName>
    </recommendedName>
</protein>
<dbReference type="RefSeq" id="WP_322457894.1">
    <property type="nucleotide sequence ID" value="NZ_CP141059.1"/>
</dbReference>
<dbReference type="EMBL" id="CP141059">
    <property type="protein sequence ID" value="WQQ28011.1"/>
    <property type="molecule type" value="Genomic_DNA"/>
</dbReference>
<feature type="transmembrane region" description="Helical" evidence="1">
    <location>
        <begin position="28"/>
        <end position="52"/>
    </location>
</feature>
<keyword evidence="3" id="KW-1185">Reference proteome</keyword>
<evidence type="ECO:0008006" key="4">
    <source>
        <dbReference type="Google" id="ProtNLM"/>
    </source>
</evidence>
<keyword evidence="1" id="KW-0812">Transmembrane</keyword>
<proteinExistence type="predicted"/>
<reference evidence="3" key="1">
    <citation type="submission" date="2023-12" db="EMBL/GenBank/DDBJ databases">
        <title>Novel species in genus Nocardioides.</title>
        <authorList>
            <person name="Zhou H."/>
        </authorList>
    </citation>
    <scope>NUCLEOTIDE SEQUENCE [LARGE SCALE GENOMIC DNA]</scope>
    <source>
        <strain evidence="3">HM61</strain>
    </source>
</reference>
<sequence>MSSDQAPLSAPRPVHHEGRAVVWGARALAYLIYTYVVVTEVVLVLGFFLLLLGANPDTPFVEWAYRSLDRAMEPFRGIFTSIELGNGANQVEAVLDTSVLFAMVIYGLLAWLIHSGIVWLTRKLERSDWQDRTI</sequence>
<gene>
    <name evidence="2" type="ORF">SHK19_07205</name>
</gene>
<dbReference type="Proteomes" id="UP001327225">
    <property type="component" value="Chromosome"/>
</dbReference>
<evidence type="ECO:0000313" key="2">
    <source>
        <dbReference type="EMBL" id="WQQ28011.1"/>
    </source>
</evidence>